<sequence length="251" mass="26890">MTSEPKAFASLSSGLLARKGAARPAMRPQGFGQAGASLDDLGWNDMGHEPQRPLLTPVLAADEFPLGANQPAPLSRTPLAGLTPVSPVHDQQAEIEERFGQPDEAEEQAGSTQAQPAQDEDETSEYGQDFREDDQQPLELSDPLPAAWPEQPGREAVPTAPVVEQALTPTAKPAPKRSRQPRSDQVAKDKAAFTLRLDPSRHLKLRLACAVNAKSAQQLVTRALDALLSSMPEVEAMASQAPERGSRKGQA</sequence>
<dbReference type="EMBL" id="CADCWA010000168">
    <property type="protein sequence ID" value="CAA9528615.1"/>
    <property type="molecule type" value="Genomic_DNA"/>
</dbReference>
<name>A0A6J4TPG5_9SPHN</name>
<reference evidence="2" key="1">
    <citation type="submission" date="2020-02" db="EMBL/GenBank/DDBJ databases">
        <authorList>
            <person name="Meier V. D."/>
        </authorList>
    </citation>
    <scope>NUCLEOTIDE SEQUENCE</scope>
    <source>
        <strain evidence="2">AVDCRST_MAG31</strain>
    </source>
</reference>
<protein>
    <submittedName>
        <fullName evidence="2">Uncharacterized protein</fullName>
    </submittedName>
</protein>
<proteinExistence type="predicted"/>
<feature type="region of interest" description="Disordered" evidence="1">
    <location>
        <begin position="19"/>
        <end position="193"/>
    </location>
</feature>
<evidence type="ECO:0000256" key="1">
    <source>
        <dbReference type="SAM" id="MobiDB-lite"/>
    </source>
</evidence>
<accession>A0A6J4TPG5</accession>
<dbReference type="AlphaFoldDB" id="A0A6J4TPG5"/>
<evidence type="ECO:0000313" key="2">
    <source>
        <dbReference type="EMBL" id="CAA9528615.1"/>
    </source>
</evidence>
<feature type="compositionally biased region" description="Basic and acidic residues" evidence="1">
    <location>
        <begin position="91"/>
        <end position="101"/>
    </location>
</feature>
<gene>
    <name evidence="2" type="ORF">AVDCRST_MAG31-2194</name>
</gene>
<feature type="compositionally biased region" description="Basic and acidic residues" evidence="1">
    <location>
        <begin position="181"/>
        <end position="191"/>
    </location>
</feature>
<organism evidence="2">
    <name type="scientific">uncultured Sphingomonas sp</name>
    <dbReference type="NCBI Taxonomy" id="158754"/>
    <lineage>
        <taxon>Bacteria</taxon>
        <taxon>Pseudomonadati</taxon>
        <taxon>Pseudomonadota</taxon>
        <taxon>Alphaproteobacteria</taxon>
        <taxon>Sphingomonadales</taxon>
        <taxon>Sphingomonadaceae</taxon>
        <taxon>Sphingomonas</taxon>
        <taxon>environmental samples</taxon>
    </lineage>
</organism>